<dbReference type="OrthoDB" id="2252996at2"/>
<evidence type="ECO:0000256" key="7">
    <source>
        <dbReference type="ARBA" id="ARBA00022737"/>
    </source>
</evidence>
<evidence type="ECO:0000256" key="4">
    <source>
        <dbReference type="ARBA" id="ARBA00022525"/>
    </source>
</evidence>
<evidence type="ECO:0000256" key="12">
    <source>
        <dbReference type="ARBA" id="ARBA00023180"/>
    </source>
</evidence>
<reference evidence="17 18" key="1">
    <citation type="journal article" date="2015" name="Genome Announc.">
        <title>Expanding the biotechnology potential of lactobacilli through comparative genomics of 213 strains and associated genera.</title>
        <authorList>
            <person name="Sun Z."/>
            <person name="Harris H.M."/>
            <person name="McCann A."/>
            <person name="Guo C."/>
            <person name="Argimon S."/>
            <person name="Zhang W."/>
            <person name="Yang X."/>
            <person name="Jeffery I.B."/>
            <person name="Cooney J.C."/>
            <person name="Kagawa T.F."/>
            <person name="Liu W."/>
            <person name="Song Y."/>
            <person name="Salvetti E."/>
            <person name="Wrobel A."/>
            <person name="Rasinkangas P."/>
            <person name="Parkhill J."/>
            <person name="Rea M.C."/>
            <person name="O'Sullivan O."/>
            <person name="Ritari J."/>
            <person name="Douillard F.P."/>
            <person name="Paul Ross R."/>
            <person name="Yang R."/>
            <person name="Briner A.E."/>
            <person name="Felis G.E."/>
            <person name="de Vos W.M."/>
            <person name="Barrangou R."/>
            <person name="Klaenhammer T.R."/>
            <person name="Caufield P.W."/>
            <person name="Cui Y."/>
            <person name="Zhang H."/>
            <person name="O'Toole P.W."/>
        </authorList>
    </citation>
    <scope>NUCLEOTIDE SEQUENCE [LARGE SCALE GENOMIC DNA]</scope>
    <source>
        <strain evidence="17 18">DSM 22467</strain>
    </source>
</reference>
<dbReference type="AlphaFoldDB" id="A0A0R2LRR6"/>
<evidence type="ECO:0000256" key="9">
    <source>
        <dbReference type="ARBA" id="ARBA00023088"/>
    </source>
</evidence>
<keyword evidence="5 15" id="KW-0812">Transmembrane</keyword>
<feature type="compositionally biased region" description="Low complexity" evidence="14">
    <location>
        <begin position="73"/>
        <end position="84"/>
    </location>
</feature>
<protein>
    <recommendedName>
        <fullName evidence="16">Gram-positive cocci surface proteins LPxTG domain-containing protein</fullName>
    </recommendedName>
</protein>
<dbReference type="PROSITE" id="PS51450">
    <property type="entry name" value="LRR"/>
    <property type="match status" value="1"/>
</dbReference>
<evidence type="ECO:0000256" key="11">
    <source>
        <dbReference type="ARBA" id="ARBA00023170"/>
    </source>
</evidence>
<accession>A0A0R2LRR6</accession>
<dbReference type="STRING" id="616990.IV54_GL001805"/>
<feature type="transmembrane region" description="Helical" evidence="15">
    <location>
        <begin position="736"/>
        <end position="755"/>
    </location>
</feature>
<dbReference type="GO" id="GO:0005886">
    <property type="term" value="C:plasma membrane"/>
    <property type="evidence" value="ECO:0007669"/>
    <property type="project" value="UniProtKB-SubCell"/>
</dbReference>
<dbReference type="PROSITE" id="PS50847">
    <property type="entry name" value="GRAM_POS_ANCHORING"/>
    <property type="match status" value="1"/>
</dbReference>
<keyword evidence="12" id="KW-0325">Glycoprotein</keyword>
<keyword evidence="2" id="KW-1003">Cell membrane</keyword>
<evidence type="ECO:0000313" key="18">
    <source>
        <dbReference type="Proteomes" id="UP000051906"/>
    </source>
</evidence>
<evidence type="ECO:0000259" key="16">
    <source>
        <dbReference type="PROSITE" id="PS50847"/>
    </source>
</evidence>
<dbReference type="InterPro" id="IPR032675">
    <property type="entry name" value="LRR_dom_sf"/>
</dbReference>
<keyword evidence="18" id="KW-1185">Reference proteome</keyword>
<proteinExistence type="predicted"/>
<evidence type="ECO:0000256" key="15">
    <source>
        <dbReference type="SAM" id="Phobius"/>
    </source>
</evidence>
<dbReference type="InterPro" id="IPR019931">
    <property type="entry name" value="LPXTG_anchor"/>
</dbReference>
<dbReference type="Proteomes" id="UP000051906">
    <property type="component" value="Unassembled WGS sequence"/>
</dbReference>
<dbReference type="Gene3D" id="3.10.20.320">
    <property type="entry name" value="Putative peptidoglycan bound protein (lpxtg motif)"/>
    <property type="match status" value="1"/>
</dbReference>
<dbReference type="Pfam" id="PF06458">
    <property type="entry name" value="MucBP"/>
    <property type="match status" value="1"/>
</dbReference>
<evidence type="ECO:0000256" key="5">
    <source>
        <dbReference type="ARBA" id="ARBA00022692"/>
    </source>
</evidence>
<keyword evidence="10 15" id="KW-0472">Membrane</keyword>
<keyword evidence="6" id="KW-0732">Signal</keyword>
<organism evidence="17 18">
    <name type="scientific">Levilactobacillus paucivorans</name>
    <dbReference type="NCBI Taxonomy" id="616990"/>
    <lineage>
        <taxon>Bacteria</taxon>
        <taxon>Bacillati</taxon>
        <taxon>Bacillota</taxon>
        <taxon>Bacilli</taxon>
        <taxon>Lactobacillales</taxon>
        <taxon>Lactobacillaceae</taxon>
        <taxon>Levilactobacillus</taxon>
    </lineage>
</organism>
<feature type="domain" description="Gram-positive cocci surface proteins LPxTG" evidence="16">
    <location>
        <begin position="727"/>
        <end position="760"/>
    </location>
</feature>
<evidence type="ECO:0000256" key="13">
    <source>
        <dbReference type="ARBA" id="ARBA00037847"/>
    </source>
</evidence>
<dbReference type="PATRIC" id="fig|616990.3.peg.1915"/>
<dbReference type="EMBL" id="JQCA01000048">
    <property type="protein sequence ID" value="KRO03958.1"/>
    <property type="molecule type" value="Genomic_DNA"/>
</dbReference>
<dbReference type="GO" id="GO:0012505">
    <property type="term" value="C:endomembrane system"/>
    <property type="evidence" value="ECO:0007669"/>
    <property type="project" value="UniProtKB-SubCell"/>
</dbReference>
<evidence type="ECO:0000256" key="10">
    <source>
        <dbReference type="ARBA" id="ARBA00023136"/>
    </source>
</evidence>
<evidence type="ECO:0000256" key="6">
    <source>
        <dbReference type="ARBA" id="ARBA00022729"/>
    </source>
</evidence>
<keyword evidence="3" id="KW-0134">Cell wall</keyword>
<comment type="subcellular location">
    <subcellularLocation>
        <location evidence="1">Cell membrane</location>
    </subcellularLocation>
    <subcellularLocation>
        <location evidence="13">Endomembrane system</location>
        <topology evidence="13">Single-pass membrane protein</topology>
    </subcellularLocation>
</comment>
<feature type="region of interest" description="Disordered" evidence="14">
    <location>
        <begin position="60"/>
        <end position="165"/>
    </location>
</feature>
<dbReference type="NCBIfam" id="TIGR03715">
    <property type="entry name" value="KxYKxGKxW"/>
    <property type="match status" value="1"/>
</dbReference>
<keyword evidence="4" id="KW-0964">Secreted</keyword>
<keyword evidence="9" id="KW-0572">Peptidoglycan-anchor</keyword>
<dbReference type="Pfam" id="PF19258">
    <property type="entry name" value="KxYKxGKxW_sig"/>
    <property type="match status" value="1"/>
</dbReference>
<evidence type="ECO:0000256" key="1">
    <source>
        <dbReference type="ARBA" id="ARBA00004236"/>
    </source>
</evidence>
<feature type="region of interest" description="Disordered" evidence="14">
    <location>
        <begin position="667"/>
        <end position="689"/>
    </location>
</feature>
<dbReference type="PANTHER" id="PTHR48052:SF8">
    <property type="entry name" value="LRR RECEPTOR-LIKE SERINE_THREONINE-PROTEIN KINASE FLS2"/>
    <property type="match status" value="1"/>
</dbReference>
<evidence type="ECO:0000256" key="8">
    <source>
        <dbReference type="ARBA" id="ARBA00022989"/>
    </source>
</evidence>
<feature type="compositionally biased region" description="Polar residues" evidence="14">
    <location>
        <begin position="61"/>
        <end position="72"/>
    </location>
</feature>
<dbReference type="PANTHER" id="PTHR48052">
    <property type="entry name" value="UNNAMED PRODUCT"/>
    <property type="match status" value="1"/>
</dbReference>
<dbReference type="SUPFAM" id="SSF52058">
    <property type="entry name" value="L domain-like"/>
    <property type="match status" value="1"/>
</dbReference>
<sequence>MSNFTRRKFIMRNNKLTTTKVHYKSYKAGKRWVFAGIATVAMGLGLTGMDVTAHAADAQGSEATQTQVADSDTTISKSETLTTTTKKETTENSETPVTTSDKDKTPAPKPDKDETPAPVVTPDKDETPTPTVTPDKDETPAPVVTPDKDKTPAPVTTPEKTEMPKMSRMVAPAVAAVKTYDPAEIQGKDASEWMPDAGLRDIVESALLFNHNIKATDANLYQYVGEMLDLDDNNYTGSLKIQNFEGLQYFTNLNHVVLHYYPKDGFIDFDFAPNMTEFAYEGKANDAPSDFDAQNFMDTYLSGNQNLQFLVVHNLLKGNLPNLSSYTKLSRLDLSTNHLTGDLTPLKGLTSVNIMDVDHNQLTGELPDLVTGTQLTELFVQNNQLSGTLNPVYGSTSRLIDVWVGHNNMTGDLPSFKGFTGSFDGTYNHFSSGLNNMPGAINTWYQTLTGGTYNLTDDKNTFDPIKNVVSGIQNAQTGEFDPTDSLFLYAYGAGKVYYGEPDPSFTSEELISWLGSQQDVSSQFQRQATTDDPFGFNLIASKDVKPGTYTMGVVNDKYSNGGYIAFITFKITRDAETPVDPGTPVDPVQTGTITIVNVDQDGKTLSTKTLTGTAGDTYTATADTLDGYKLTSPASVTGTYTQSGSTITFTYAAVTNGGDGDKVVVTPDKPGKKTDNNKQTPTNKGGQAATVNAKTNGKVQSLGTSHAVQAQQQQLASPAKTTDETTLPQTNEHRTAAAWGLGLLGTVLSLGGLALRRKQN</sequence>
<dbReference type="InterPro" id="IPR009459">
    <property type="entry name" value="MucBP_dom"/>
</dbReference>
<evidence type="ECO:0000256" key="14">
    <source>
        <dbReference type="SAM" id="MobiDB-lite"/>
    </source>
</evidence>
<keyword evidence="8 15" id="KW-1133">Transmembrane helix</keyword>
<evidence type="ECO:0000256" key="3">
    <source>
        <dbReference type="ARBA" id="ARBA00022512"/>
    </source>
</evidence>
<feature type="compositionally biased region" description="Polar residues" evidence="14">
    <location>
        <begin position="677"/>
        <end position="689"/>
    </location>
</feature>
<evidence type="ECO:0000256" key="2">
    <source>
        <dbReference type="ARBA" id="ARBA00022475"/>
    </source>
</evidence>
<dbReference type="Gene3D" id="3.80.10.10">
    <property type="entry name" value="Ribonuclease Inhibitor"/>
    <property type="match status" value="1"/>
</dbReference>
<name>A0A0R2LRR6_9LACO</name>
<keyword evidence="11" id="KW-0675">Receptor</keyword>
<keyword evidence="7" id="KW-0677">Repeat</keyword>
<evidence type="ECO:0000313" key="17">
    <source>
        <dbReference type="EMBL" id="KRO03958.1"/>
    </source>
</evidence>
<dbReference type="InterPro" id="IPR001611">
    <property type="entry name" value="Leu-rich_rpt"/>
</dbReference>
<dbReference type="InterPro" id="IPR022263">
    <property type="entry name" value="KxYKxGKxW"/>
</dbReference>
<gene>
    <name evidence="17" type="ORF">IV54_GL001805</name>
</gene>
<feature type="compositionally biased region" description="Basic and acidic residues" evidence="14">
    <location>
        <begin position="100"/>
        <end position="115"/>
    </location>
</feature>
<comment type="caution">
    <text evidence="17">The sequence shown here is derived from an EMBL/GenBank/DDBJ whole genome shotgun (WGS) entry which is preliminary data.</text>
</comment>